<dbReference type="RefSeq" id="WP_141167961.1">
    <property type="nucleotide sequence ID" value="NZ_VHLH01000032.1"/>
</dbReference>
<dbReference type="InterPro" id="IPR036102">
    <property type="entry name" value="OsmC/Ohrsf"/>
</dbReference>
<evidence type="ECO:0000313" key="2">
    <source>
        <dbReference type="EMBL" id="TPW26328.1"/>
    </source>
</evidence>
<dbReference type="InterPro" id="IPR019953">
    <property type="entry name" value="OHR"/>
</dbReference>
<dbReference type="SUPFAM" id="SSF82784">
    <property type="entry name" value="OsmC-like"/>
    <property type="match status" value="1"/>
</dbReference>
<evidence type="ECO:0000256" key="1">
    <source>
        <dbReference type="ARBA" id="ARBA00007378"/>
    </source>
</evidence>
<dbReference type="OrthoDB" id="9797508at2"/>
<organism evidence="2 3">
    <name type="scientific">Pararhizobium mangrovi</name>
    <dbReference type="NCBI Taxonomy" id="2590452"/>
    <lineage>
        <taxon>Bacteria</taxon>
        <taxon>Pseudomonadati</taxon>
        <taxon>Pseudomonadota</taxon>
        <taxon>Alphaproteobacteria</taxon>
        <taxon>Hyphomicrobiales</taxon>
        <taxon>Rhizobiaceae</taxon>
        <taxon>Rhizobium/Agrobacterium group</taxon>
        <taxon>Pararhizobium</taxon>
    </lineage>
</organism>
<dbReference type="PANTHER" id="PTHR33797">
    <property type="entry name" value="ORGANIC HYDROPEROXIDE RESISTANCE PROTEIN-LIKE"/>
    <property type="match status" value="1"/>
</dbReference>
<comment type="similarity">
    <text evidence="1">Belongs to the OsmC/Ohr family.</text>
</comment>
<gene>
    <name evidence="2" type="ORF">FJU11_15190</name>
</gene>
<dbReference type="Gene3D" id="3.30.300.20">
    <property type="match status" value="1"/>
</dbReference>
<dbReference type="InterPro" id="IPR003718">
    <property type="entry name" value="OsmC/Ohr_fam"/>
</dbReference>
<reference evidence="2 3" key="1">
    <citation type="submission" date="2019-06" db="EMBL/GenBank/DDBJ databases">
        <authorList>
            <person name="Li M."/>
        </authorList>
    </citation>
    <scope>NUCLEOTIDE SEQUENCE [LARGE SCALE GENOMIC DNA]</scope>
    <source>
        <strain evidence="2 3">BGMRC6574</strain>
    </source>
</reference>
<evidence type="ECO:0000313" key="3">
    <source>
        <dbReference type="Proteomes" id="UP000320314"/>
    </source>
</evidence>
<proteinExistence type="inferred from homology"/>
<keyword evidence="3" id="KW-1185">Reference proteome</keyword>
<dbReference type="Proteomes" id="UP000320314">
    <property type="component" value="Unassembled WGS sequence"/>
</dbReference>
<dbReference type="AlphaFoldDB" id="A0A506TYP2"/>
<protein>
    <submittedName>
        <fullName evidence="2">Organic hydroperoxide resistance protein</fullName>
    </submittedName>
</protein>
<comment type="caution">
    <text evidence="2">The sequence shown here is derived from an EMBL/GenBank/DDBJ whole genome shotgun (WGS) entry which is preliminary data.</text>
</comment>
<dbReference type="Gene3D" id="2.20.25.10">
    <property type="match status" value="1"/>
</dbReference>
<name>A0A506TYP2_9HYPH</name>
<accession>A0A506TYP2</accession>
<dbReference type="NCBIfam" id="TIGR03561">
    <property type="entry name" value="organ_hyd_perox"/>
    <property type="match status" value="1"/>
</dbReference>
<dbReference type="Pfam" id="PF02566">
    <property type="entry name" value="OsmC"/>
    <property type="match status" value="1"/>
</dbReference>
<dbReference type="PANTHER" id="PTHR33797:SF2">
    <property type="entry name" value="ORGANIC HYDROPEROXIDE RESISTANCE PROTEIN-LIKE"/>
    <property type="match status" value="1"/>
</dbReference>
<dbReference type="InterPro" id="IPR015946">
    <property type="entry name" value="KH_dom-like_a/b"/>
</dbReference>
<sequence>MTPEKIIYETRVTASGGREGTAKSEDGKLDVRLTVPEAMGGSGGEGTNPEQLFAAGYAACFLGACKLVARQRKTSLPDETAISAKVGIGPVEVGYALTVELVATMPGVAAEEAKAILEGAHERCPYSNATRGNVEVTLSVG</sequence>
<dbReference type="GO" id="GO:0006979">
    <property type="term" value="P:response to oxidative stress"/>
    <property type="evidence" value="ECO:0007669"/>
    <property type="project" value="InterPro"/>
</dbReference>
<dbReference type="EMBL" id="VHLH01000032">
    <property type="protein sequence ID" value="TPW26328.1"/>
    <property type="molecule type" value="Genomic_DNA"/>
</dbReference>